<evidence type="ECO:0000256" key="2">
    <source>
        <dbReference type="SAM" id="SignalP"/>
    </source>
</evidence>
<dbReference type="Proteomes" id="UP001179483">
    <property type="component" value="Chromosome"/>
</dbReference>
<feature type="compositionally biased region" description="Low complexity" evidence="1">
    <location>
        <begin position="30"/>
        <end position="64"/>
    </location>
</feature>
<protein>
    <recommendedName>
        <fullName evidence="5">Lipoprotein</fullName>
    </recommendedName>
</protein>
<gene>
    <name evidence="3" type="ORF">PML80_09205</name>
</gene>
<proteinExistence type="predicted"/>
<dbReference type="AlphaFoldDB" id="A0AAE9XLV9"/>
<evidence type="ECO:0008006" key="5">
    <source>
        <dbReference type="Google" id="ProtNLM"/>
    </source>
</evidence>
<reference evidence="3" key="1">
    <citation type="submission" date="2023-01" db="EMBL/GenBank/DDBJ databases">
        <title>Oxazolidinone resistance genes in florfenicol resistant enterococci from beef cattle and veal calves at slaughter.</title>
        <authorList>
            <person name="Biggel M."/>
        </authorList>
    </citation>
    <scope>NUCLEOTIDE SEQUENCE</scope>
    <source>
        <strain evidence="3">K79-1</strain>
    </source>
</reference>
<dbReference type="EMBL" id="CP116590">
    <property type="protein sequence ID" value="WCG37671.1"/>
    <property type="molecule type" value="Genomic_DNA"/>
</dbReference>
<feature type="signal peptide" evidence="2">
    <location>
        <begin position="1"/>
        <end position="22"/>
    </location>
</feature>
<dbReference type="PROSITE" id="PS51257">
    <property type="entry name" value="PROKAR_LIPOPROTEIN"/>
    <property type="match status" value="1"/>
</dbReference>
<evidence type="ECO:0000313" key="3">
    <source>
        <dbReference type="EMBL" id="WCG37671.1"/>
    </source>
</evidence>
<keyword evidence="2" id="KW-0732">Signal</keyword>
<name>A0AAE9XLV9_9LACT</name>
<sequence>MKKGIILGISMLLLAACSNDQGNEAAASGMESTETAASIETSSSDASAAAESSEAAEMSAQMAEVSAQIESITEENAQLQAEIDNSDLSTIEGSVDATAKHIRDQAAAFIELTVPKDTELYGEDIPQLRVDLEPYVSDKLLDLLAPAEAGVFPPESEYGQKVALLEYQVLVDPQDMAGESIHVLVNAVTHKNDYGHEFTSQGNYSLEMVPENDTWVVDRYTYSAGKYFGSYE</sequence>
<feature type="chain" id="PRO_5042128036" description="Lipoprotein" evidence="2">
    <location>
        <begin position="23"/>
        <end position="232"/>
    </location>
</feature>
<accession>A0AAE9XLV9</accession>
<feature type="region of interest" description="Disordered" evidence="1">
    <location>
        <begin position="24"/>
        <end position="64"/>
    </location>
</feature>
<organism evidence="3 4">
    <name type="scientific">Aerococcus urinaeequi</name>
    <dbReference type="NCBI Taxonomy" id="51665"/>
    <lineage>
        <taxon>Bacteria</taxon>
        <taxon>Bacillati</taxon>
        <taxon>Bacillota</taxon>
        <taxon>Bacilli</taxon>
        <taxon>Lactobacillales</taxon>
        <taxon>Aerococcaceae</taxon>
        <taxon>Aerococcus</taxon>
    </lineage>
</organism>
<dbReference type="RefSeq" id="WP_271735880.1">
    <property type="nucleotide sequence ID" value="NZ_CP116590.1"/>
</dbReference>
<evidence type="ECO:0000313" key="4">
    <source>
        <dbReference type="Proteomes" id="UP001179483"/>
    </source>
</evidence>
<evidence type="ECO:0000256" key="1">
    <source>
        <dbReference type="SAM" id="MobiDB-lite"/>
    </source>
</evidence>